<dbReference type="PANTHER" id="PTHR12172:SF0">
    <property type="entry name" value="CELL CYCLE CHECKPOINT PROTEIN RAD17"/>
    <property type="match status" value="1"/>
</dbReference>
<evidence type="ECO:0000256" key="6">
    <source>
        <dbReference type="ARBA" id="ARBA00023242"/>
    </source>
</evidence>
<dbReference type="InterPro" id="IPR004582">
    <property type="entry name" value="Checkpoint_prot_Rad17_Rad24"/>
</dbReference>
<dbReference type="Pfam" id="PF25812">
    <property type="entry name" value="RAD24_helical"/>
    <property type="match status" value="1"/>
</dbReference>
<keyword evidence="11" id="KW-1185">Reference proteome</keyword>
<evidence type="ECO:0000256" key="4">
    <source>
        <dbReference type="ARBA" id="ARBA00022763"/>
    </source>
</evidence>
<keyword evidence="5" id="KW-0067">ATP-binding</keyword>
<comment type="similarity">
    <text evidence="2">Belongs to the rad17/RAD24 family.</text>
</comment>
<keyword evidence="6" id="KW-0539">Nucleus</keyword>
<proteinExistence type="inferred from homology"/>
<keyword evidence="4" id="KW-0227">DNA damage</keyword>
<evidence type="ECO:0000256" key="3">
    <source>
        <dbReference type="ARBA" id="ARBA00022741"/>
    </source>
</evidence>
<dbReference type="EMBL" id="OX291495">
    <property type="protein sequence ID" value="CAI1964411.1"/>
    <property type="molecule type" value="Genomic_DNA"/>
</dbReference>
<feature type="compositionally biased region" description="Acidic residues" evidence="8">
    <location>
        <begin position="639"/>
        <end position="654"/>
    </location>
</feature>
<accession>A0ABN8VYD2</accession>
<keyword evidence="7" id="KW-0131">Cell cycle</keyword>
<evidence type="ECO:0000256" key="2">
    <source>
        <dbReference type="ARBA" id="ARBA00006168"/>
    </source>
</evidence>
<feature type="domain" description="Checkpoint protein RAD24-like helical bundle" evidence="9">
    <location>
        <begin position="376"/>
        <end position="495"/>
    </location>
</feature>
<dbReference type="SUPFAM" id="SSF52540">
    <property type="entry name" value="P-loop containing nucleoside triphosphate hydrolases"/>
    <property type="match status" value="1"/>
</dbReference>
<gene>
    <name evidence="10" type="primary">U6500E02630</name>
    <name evidence="10" type="ORF">SEUBUCD650_0E02630</name>
</gene>
<dbReference type="Gene3D" id="3.40.50.300">
    <property type="entry name" value="P-loop containing nucleotide triphosphate hydrolases"/>
    <property type="match status" value="1"/>
</dbReference>
<sequence length="700" mass="80806">MLFSRSFIMFKYNDILYVSTKSELNANDLKPTPCHSYLYPNDMDSTNLNKRPSLQYSLSSLGSQITKWSSSRPTSPVRRARSTENEFSIKREAVTDSPDVNNYNDKQWYEKYKPTNLEQVAIHKRKLQDVREALEAMFLPDAKHRILLLSGPSGCSKSTIVKELSKVLVPKYRRESNIASLRSTRNHSVVTEYRGDCIINDVPQMESFSEFLKSARYLVMSNLSLILIEDLPNVFHRDTRNRFQQLILQWLYSSEPLLPPLVICLTECEIPESDNNYRTFGIDYTFSAETVMNKEILMHSKLKRIKFNPINSTLLKKYLKLICVDNMALLKKNNKWSKREEVISHIAQETGDIRSAITTLQFWVTSGGELPISTRESTISYFHAIGKVIHGSHSTSDDNEMINTLFSSANGLLSNQDYKMGILENYGTFNKGNFNISDALSIVNCLSECETMNSLPESNEYGLRKVRKTFRNIAKESHNHGTVYFPREWKVRKLQNSFRVQAKDWMNVNLYKYNTVHSFRDIALQLGYYAPLIRKSQSYKKNSMLYYLKNLPTDSVELKQTLEEFQDTMQIEEDIDIIDRIGGPIESLSVEDGLEPLMDSDYSNSDYIENQKKRSDTKLRILIERYEKNVMMTDRGSESEDVSFNDDPIVDSDNDNNKTGDDTFGRSDEDESLYEMLSQRQPRIASVVNESLSDSDLEML</sequence>
<evidence type="ECO:0000313" key="10">
    <source>
        <dbReference type="EMBL" id="CAI1964411.1"/>
    </source>
</evidence>
<comment type="subcellular location">
    <subcellularLocation>
        <location evidence="1">Nucleus</location>
    </subcellularLocation>
</comment>
<evidence type="ECO:0000313" key="11">
    <source>
        <dbReference type="Proteomes" id="UP001152964"/>
    </source>
</evidence>
<feature type="region of interest" description="Disordered" evidence="8">
    <location>
        <begin position="633"/>
        <end position="700"/>
    </location>
</feature>
<keyword evidence="3" id="KW-0547">Nucleotide-binding</keyword>
<evidence type="ECO:0000256" key="8">
    <source>
        <dbReference type="SAM" id="MobiDB-lite"/>
    </source>
</evidence>
<name>A0ABN8VYD2_SACEU</name>
<dbReference type="Proteomes" id="UP001152964">
    <property type="component" value="Chromosome 5"/>
</dbReference>
<dbReference type="Pfam" id="PF03215">
    <property type="entry name" value="Rad17"/>
    <property type="match status" value="1"/>
</dbReference>
<evidence type="ECO:0000256" key="5">
    <source>
        <dbReference type="ARBA" id="ARBA00022840"/>
    </source>
</evidence>
<protein>
    <recommendedName>
        <fullName evidence="9">Checkpoint protein RAD24-like helical bundle domain-containing protein</fullName>
    </recommendedName>
</protein>
<dbReference type="InterPro" id="IPR027417">
    <property type="entry name" value="P-loop_NTPase"/>
</dbReference>
<feature type="compositionally biased region" description="Basic and acidic residues" evidence="8">
    <location>
        <begin position="655"/>
        <end position="667"/>
    </location>
</feature>
<dbReference type="InterPro" id="IPR057927">
    <property type="entry name" value="RAD24-like_helical"/>
</dbReference>
<evidence type="ECO:0000259" key="9">
    <source>
        <dbReference type="Pfam" id="PF25812"/>
    </source>
</evidence>
<dbReference type="NCBIfam" id="TIGR00602">
    <property type="entry name" value="rad24"/>
    <property type="match status" value="1"/>
</dbReference>
<evidence type="ECO:0000256" key="1">
    <source>
        <dbReference type="ARBA" id="ARBA00004123"/>
    </source>
</evidence>
<reference evidence="10" key="1">
    <citation type="submission" date="2022-08" db="EMBL/GenBank/DDBJ databases">
        <authorList>
            <person name="Byrne P K."/>
        </authorList>
    </citation>
    <scope>NUCLEOTIDE SEQUENCE</scope>
    <source>
        <strain evidence="10">UCD650</strain>
    </source>
</reference>
<evidence type="ECO:0000256" key="7">
    <source>
        <dbReference type="ARBA" id="ARBA00023306"/>
    </source>
</evidence>
<dbReference type="InterPro" id="IPR018324">
    <property type="entry name" value="Rad17/Rad24_fun/met"/>
</dbReference>
<dbReference type="PANTHER" id="PTHR12172">
    <property type="entry name" value="CELL CYCLE CHECKPOINT PROTEIN RAD17"/>
    <property type="match status" value="1"/>
</dbReference>
<organism evidence="10 11">
    <name type="scientific">Saccharomyces eubayanus</name>
    <name type="common">Yeast</name>
    <dbReference type="NCBI Taxonomy" id="1080349"/>
    <lineage>
        <taxon>Eukaryota</taxon>
        <taxon>Fungi</taxon>
        <taxon>Dikarya</taxon>
        <taxon>Ascomycota</taxon>
        <taxon>Saccharomycotina</taxon>
        <taxon>Saccharomycetes</taxon>
        <taxon>Saccharomycetales</taxon>
        <taxon>Saccharomycetaceae</taxon>
        <taxon>Saccharomyces</taxon>
    </lineage>
</organism>